<gene>
    <name evidence="1" type="ORF">AVEN_55208_1</name>
</gene>
<sequence>MGPIIISSSKPAKTMVETKTYLCGLHRRGVTEALLKISGKQLPELSFPHVRSRGKSIGKVNEALLEVSQPTRIRVVELFGELLTDAIAVFLNDRDCLIVAKHIGGNGLKSNYAKSFAANK</sequence>
<dbReference type="Proteomes" id="UP000499080">
    <property type="component" value="Unassembled WGS sequence"/>
</dbReference>
<organism evidence="1 2">
    <name type="scientific">Araneus ventricosus</name>
    <name type="common">Orbweaver spider</name>
    <name type="synonym">Epeira ventricosa</name>
    <dbReference type="NCBI Taxonomy" id="182803"/>
    <lineage>
        <taxon>Eukaryota</taxon>
        <taxon>Metazoa</taxon>
        <taxon>Ecdysozoa</taxon>
        <taxon>Arthropoda</taxon>
        <taxon>Chelicerata</taxon>
        <taxon>Arachnida</taxon>
        <taxon>Araneae</taxon>
        <taxon>Araneomorphae</taxon>
        <taxon>Entelegynae</taxon>
        <taxon>Araneoidea</taxon>
        <taxon>Araneidae</taxon>
        <taxon>Araneus</taxon>
    </lineage>
</organism>
<comment type="caution">
    <text evidence="1">The sequence shown here is derived from an EMBL/GenBank/DDBJ whole genome shotgun (WGS) entry which is preliminary data.</text>
</comment>
<evidence type="ECO:0000313" key="2">
    <source>
        <dbReference type="Proteomes" id="UP000499080"/>
    </source>
</evidence>
<dbReference type="EMBL" id="BGPR01001236">
    <property type="protein sequence ID" value="GBM48997.1"/>
    <property type="molecule type" value="Genomic_DNA"/>
</dbReference>
<reference evidence="1 2" key="1">
    <citation type="journal article" date="2019" name="Sci. Rep.">
        <title>Orb-weaving spider Araneus ventricosus genome elucidates the spidroin gene catalogue.</title>
        <authorList>
            <person name="Kono N."/>
            <person name="Nakamura H."/>
            <person name="Ohtoshi R."/>
            <person name="Moran D.A.P."/>
            <person name="Shinohara A."/>
            <person name="Yoshida Y."/>
            <person name="Fujiwara M."/>
            <person name="Mori M."/>
            <person name="Tomita M."/>
            <person name="Arakawa K."/>
        </authorList>
    </citation>
    <scope>NUCLEOTIDE SEQUENCE [LARGE SCALE GENOMIC DNA]</scope>
</reference>
<dbReference type="AlphaFoldDB" id="A0A4Y2G6X3"/>
<proteinExistence type="predicted"/>
<accession>A0A4Y2G6X3</accession>
<evidence type="ECO:0000313" key="1">
    <source>
        <dbReference type="EMBL" id="GBM48997.1"/>
    </source>
</evidence>
<keyword evidence="2" id="KW-1185">Reference proteome</keyword>
<protein>
    <submittedName>
        <fullName evidence="1">Uncharacterized protein</fullName>
    </submittedName>
</protein>
<name>A0A4Y2G6X3_ARAVE</name>